<dbReference type="AlphaFoldDB" id="A0AA38SMM7"/>
<dbReference type="Proteomes" id="UP001172457">
    <property type="component" value="Chromosome 6"/>
</dbReference>
<evidence type="ECO:0000313" key="1">
    <source>
        <dbReference type="EMBL" id="KAJ9545474.1"/>
    </source>
</evidence>
<evidence type="ECO:0000313" key="2">
    <source>
        <dbReference type="Proteomes" id="UP001172457"/>
    </source>
</evidence>
<dbReference type="EMBL" id="JARYMX010000006">
    <property type="protein sequence ID" value="KAJ9545474.1"/>
    <property type="molecule type" value="Genomic_DNA"/>
</dbReference>
<comment type="caution">
    <text evidence="1">The sequence shown here is derived from an EMBL/GenBank/DDBJ whole genome shotgun (WGS) entry which is preliminary data.</text>
</comment>
<accession>A0AA38SMM7</accession>
<keyword evidence="2" id="KW-1185">Reference proteome</keyword>
<protein>
    <submittedName>
        <fullName evidence="1">Uncharacterized protein</fullName>
    </submittedName>
</protein>
<reference evidence="1" key="1">
    <citation type="submission" date="2023-03" db="EMBL/GenBank/DDBJ databases">
        <title>Chromosome-scale reference genome and RAD-based genetic map of yellow starthistle (Centaurea solstitialis) reveal putative structural variation and QTLs associated with invader traits.</title>
        <authorList>
            <person name="Reatini B."/>
            <person name="Cang F.A."/>
            <person name="Jiang Q."/>
            <person name="Mckibben M.T.W."/>
            <person name="Barker M.S."/>
            <person name="Rieseberg L.H."/>
            <person name="Dlugosch K.M."/>
        </authorList>
    </citation>
    <scope>NUCLEOTIDE SEQUENCE</scope>
    <source>
        <strain evidence="1">CAN-66</strain>
        <tissue evidence="1">Leaf</tissue>
    </source>
</reference>
<sequence>MNEKGKVQMRSANKMKSILVIFTTHPVNKGGFDRLRWTRLRRIDAIHGRVKIIKGGDPEGMAYDIIIGTTKINNDNTMTKSFMEKLGK</sequence>
<organism evidence="1 2">
    <name type="scientific">Centaurea solstitialis</name>
    <name type="common">yellow star-thistle</name>
    <dbReference type="NCBI Taxonomy" id="347529"/>
    <lineage>
        <taxon>Eukaryota</taxon>
        <taxon>Viridiplantae</taxon>
        <taxon>Streptophyta</taxon>
        <taxon>Embryophyta</taxon>
        <taxon>Tracheophyta</taxon>
        <taxon>Spermatophyta</taxon>
        <taxon>Magnoliopsida</taxon>
        <taxon>eudicotyledons</taxon>
        <taxon>Gunneridae</taxon>
        <taxon>Pentapetalae</taxon>
        <taxon>asterids</taxon>
        <taxon>campanulids</taxon>
        <taxon>Asterales</taxon>
        <taxon>Asteraceae</taxon>
        <taxon>Carduoideae</taxon>
        <taxon>Cardueae</taxon>
        <taxon>Centaureinae</taxon>
        <taxon>Centaurea</taxon>
    </lineage>
</organism>
<gene>
    <name evidence="1" type="ORF">OSB04_025181</name>
</gene>
<name>A0AA38SMM7_9ASTR</name>
<proteinExistence type="predicted"/>